<organism evidence="3 4">
    <name type="scientific">Halorussus aquaticus</name>
    <dbReference type="NCBI Taxonomy" id="2953748"/>
    <lineage>
        <taxon>Archaea</taxon>
        <taxon>Methanobacteriati</taxon>
        <taxon>Methanobacteriota</taxon>
        <taxon>Stenosarchaea group</taxon>
        <taxon>Halobacteria</taxon>
        <taxon>Halobacteriales</taxon>
        <taxon>Haladaptataceae</taxon>
        <taxon>Halorussus</taxon>
    </lineage>
</organism>
<accession>A0ABD5PXK7</accession>
<keyword evidence="2" id="KW-0472">Membrane</keyword>
<dbReference type="Proteomes" id="UP001595945">
    <property type="component" value="Unassembled WGS sequence"/>
</dbReference>
<evidence type="ECO:0000256" key="2">
    <source>
        <dbReference type="SAM" id="Phobius"/>
    </source>
</evidence>
<protein>
    <submittedName>
        <fullName evidence="3">Uncharacterized protein</fullName>
    </submittedName>
</protein>
<keyword evidence="2" id="KW-0812">Transmembrane</keyword>
<reference evidence="3 4" key="1">
    <citation type="journal article" date="2019" name="Int. J. Syst. Evol. Microbiol.">
        <title>The Global Catalogue of Microorganisms (GCM) 10K type strain sequencing project: providing services to taxonomists for standard genome sequencing and annotation.</title>
        <authorList>
            <consortium name="The Broad Institute Genomics Platform"/>
            <consortium name="The Broad Institute Genome Sequencing Center for Infectious Disease"/>
            <person name="Wu L."/>
            <person name="Ma J."/>
        </authorList>
    </citation>
    <scope>NUCLEOTIDE SEQUENCE [LARGE SCALE GENOMIC DNA]</scope>
    <source>
        <strain evidence="3 4">XZYJ18</strain>
    </source>
</reference>
<dbReference type="GeneID" id="73045761"/>
<evidence type="ECO:0000256" key="1">
    <source>
        <dbReference type="SAM" id="MobiDB-lite"/>
    </source>
</evidence>
<comment type="caution">
    <text evidence="3">The sequence shown here is derived from an EMBL/GenBank/DDBJ whole genome shotgun (WGS) entry which is preliminary data.</text>
</comment>
<keyword evidence="4" id="KW-1185">Reference proteome</keyword>
<sequence length="101" mass="10370">MRGLKTMLFGIAVICASGFFVVAEAVRDVSDNPFTLGLFAGLLLSFLGLLMSDGSGASTGDGTDEARGGTGVDDAGGDENDVDDADDADPDRYSASRFPPM</sequence>
<dbReference type="AlphaFoldDB" id="A0ABD5PXK7"/>
<evidence type="ECO:0000313" key="3">
    <source>
        <dbReference type="EMBL" id="MFC4823194.1"/>
    </source>
</evidence>
<gene>
    <name evidence="3" type="ORF">ACFO9K_02850</name>
</gene>
<name>A0ABD5PXK7_9EURY</name>
<evidence type="ECO:0000313" key="4">
    <source>
        <dbReference type="Proteomes" id="UP001595945"/>
    </source>
</evidence>
<feature type="transmembrane region" description="Helical" evidence="2">
    <location>
        <begin position="33"/>
        <end position="51"/>
    </location>
</feature>
<dbReference type="EMBL" id="JBHSHT010000001">
    <property type="protein sequence ID" value="MFC4823194.1"/>
    <property type="molecule type" value="Genomic_DNA"/>
</dbReference>
<keyword evidence="2" id="KW-1133">Transmembrane helix</keyword>
<dbReference type="RefSeq" id="WP_254267318.1">
    <property type="nucleotide sequence ID" value="NZ_CP100400.1"/>
</dbReference>
<proteinExistence type="predicted"/>
<feature type="region of interest" description="Disordered" evidence="1">
    <location>
        <begin position="57"/>
        <end position="101"/>
    </location>
</feature>
<feature type="compositionally biased region" description="Acidic residues" evidence="1">
    <location>
        <begin position="75"/>
        <end position="89"/>
    </location>
</feature>